<feature type="domain" description="F5/8 type C" evidence="2">
    <location>
        <begin position="182"/>
        <end position="315"/>
    </location>
</feature>
<evidence type="ECO:0000313" key="3">
    <source>
        <dbReference type="EMBL" id="MBO3097276.1"/>
    </source>
</evidence>
<dbReference type="RefSeq" id="WP_208232406.1">
    <property type="nucleotide sequence ID" value="NZ_JAGEVG010000003.1"/>
</dbReference>
<keyword evidence="4" id="KW-1185">Reference proteome</keyword>
<dbReference type="Pfam" id="PF00754">
    <property type="entry name" value="F5_F8_type_C"/>
    <property type="match status" value="2"/>
</dbReference>
<comment type="caution">
    <text evidence="3">The sequence shown here is derived from an EMBL/GenBank/DDBJ whole genome shotgun (WGS) entry which is preliminary data.</text>
</comment>
<dbReference type="Gene3D" id="2.60.120.260">
    <property type="entry name" value="Galactose-binding domain-like"/>
    <property type="match status" value="2"/>
</dbReference>
<gene>
    <name evidence="3" type="ORF">J4051_03275</name>
</gene>
<dbReference type="Pfam" id="PF18962">
    <property type="entry name" value="Por_Secre_tail"/>
    <property type="match status" value="1"/>
</dbReference>
<protein>
    <submittedName>
        <fullName evidence="3">Discoidin domain-containing protein</fullName>
    </submittedName>
</protein>
<dbReference type="InterPro" id="IPR000421">
    <property type="entry name" value="FA58C"/>
</dbReference>
<dbReference type="PROSITE" id="PS50022">
    <property type="entry name" value="FA58C_3"/>
    <property type="match status" value="2"/>
</dbReference>
<dbReference type="InterPro" id="IPR026444">
    <property type="entry name" value="Secre_tail"/>
</dbReference>
<evidence type="ECO:0000259" key="2">
    <source>
        <dbReference type="PROSITE" id="PS50022"/>
    </source>
</evidence>
<dbReference type="NCBIfam" id="TIGR04183">
    <property type="entry name" value="Por_Secre_tail"/>
    <property type="match status" value="1"/>
</dbReference>
<dbReference type="SUPFAM" id="SSF49785">
    <property type="entry name" value="Galactose-binding domain-like"/>
    <property type="match status" value="2"/>
</dbReference>
<organism evidence="3 4">
    <name type="scientific">Gelidibacter pelagius</name>
    <dbReference type="NCBI Taxonomy" id="2819985"/>
    <lineage>
        <taxon>Bacteria</taxon>
        <taxon>Pseudomonadati</taxon>
        <taxon>Bacteroidota</taxon>
        <taxon>Flavobacteriia</taxon>
        <taxon>Flavobacteriales</taxon>
        <taxon>Flavobacteriaceae</taxon>
        <taxon>Gelidibacter</taxon>
    </lineage>
</organism>
<name>A0ABS3SPC6_9FLAO</name>
<accession>A0ABS3SPC6</accession>
<keyword evidence="1" id="KW-0732">Signal</keyword>
<dbReference type="EMBL" id="JAGEVG010000003">
    <property type="protein sequence ID" value="MBO3097276.1"/>
    <property type="molecule type" value="Genomic_DNA"/>
</dbReference>
<sequence>MIKNYFSTISFLLLFIGLHGFSKNLRDGSRWSTPVSFELVSVPLSDLPDNSFYYGSSIDHADFFEDVSEISSLADAKMYFSPECPTEGQSCDDGNSNTINDALDADCNCVGVAIALACEETEISYQINNSGPRQIGGTEITVGEGDTVELFANLANYTITGPNGVVVTANTMNDILPSQAGTYTVNTAFRRQTAIPNVVSVSSQHTTTGNNSISAAFDNDPTTFWHSNYNDPVSRYPHELVFDMGAGAVLSGFTYLPRTGSGDGDTNGRIGTYDIYVSNTLGSWGTAVVQNGTFASNDALKTVRFTPRQGRYLRFVAKTPAIANQVWATAAELSVLRGATATASSALSISPSSNATDNNDNTIWQTASGATGSPYITLDLGIESNVTGIEYLPRQSGTTGRITSYEVFISNSLSNFGTRVGTGTWSYTNNATGLKTASFPEKKGRYVRLVSTTGAAASAAEFRAISSTINFPCAKTIQINVDKIETYTYTDGTWSPTTPVGVVTANDNITIASGDAVIATNITFNNLIVEPGASLTVDSGAIVNATTTTLKSRSNSYSSLIVNGEINGVVNYGRWVNKMGTAAGGGNDLISSPLTNAKFNNAFRIANPNLPQNPSQPGVFAFAPYNVISGAYENYNIGADYLGEFSLISGTGYRAATIALTPQTGNTLTFTGEATKSDVNIAISDGGLGEAWNLIGNPYPSYLDFKTFFDININEFRPDGAYQAIYGYKGNSSDWNILNYATAETDQLIAPGQGFFVKAKAGGGSVQFTTAMRRKGGSDDFIVGRPGSSSRALSKLKLSSASKEVTTSVYFIDGTSRGLDVGYDAAAYAATKVDFAIFSKLLEDNSGLDIAIQSLPYTDYNDVIVPLGIKAKAGTELSISIDELSTLPSNIKVYLEDTQNNTLTLLNDEAFTFKPTTNLNGADRFNVHYSAKTLSIDDMSANDNLRIYTTTSPKTLFITGQLSGPTTAQLYDIHGRLVLGQVLNMNTTENTMDISTMSTGVYVVKLNNEHQFKTQKLIIK</sequence>
<evidence type="ECO:0000256" key="1">
    <source>
        <dbReference type="ARBA" id="ARBA00022729"/>
    </source>
</evidence>
<reference evidence="3 4" key="1">
    <citation type="submission" date="2021-03" db="EMBL/GenBank/DDBJ databases">
        <title>Gelidibacter sp. nov., isolated from costal sediment.</title>
        <authorList>
            <person name="Lun K.-Y."/>
        </authorList>
    </citation>
    <scope>NUCLEOTIDE SEQUENCE [LARGE SCALE GENOMIC DNA]</scope>
    <source>
        <strain evidence="3 4">DF109</strain>
    </source>
</reference>
<proteinExistence type="predicted"/>
<dbReference type="Proteomes" id="UP000681315">
    <property type="component" value="Unassembled WGS sequence"/>
</dbReference>
<evidence type="ECO:0000313" key="4">
    <source>
        <dbReference type="Proteomes" id="UP000681315"/>
    </source>
</evidence>
<dbReference type="InterPro" id="IPR008979">
    <property type="entry name" value="Galactose-bd-like_sf"/>
</dbReference>
<feature type="domain" description="F5/8 type C" evidence="2">
    <location>
        <begin position="328"/>
        <end position="467"/>
    </location>
</feature>